<protein>
    <submittedName>
        <fullName evidence="3">Uncharacterized protein</fullName>
    </submittedName>
</protein>
<feature type="transmembrane region" description="Helical" evidence="1">
    <location>
        <begin position="138"/>
        <end position="159"/>
    </location>
</feature>
<evidence type="ECO:0000256" key="1">
    <source>
        <dbReference type="SAM" id="Phobius"/>
    </source>
</evidence>
<keyword evidence="2" id="KW-0732">Signal</keyword>
<accession>A0A930PR59</accession>
<feature type="transmembrane region" description="Helical" evidence="1">
    <location>
        <begin position="91"/>
        <end position="117"/>
    </location>
</feature>
<evidence type="ECO:0000313" key="4">
    <source>
        <dbReference type="Proteomes" id="UP000713964"/>
    </source>
</evidence>
<feature type="chain" id="PRO_5037783429" evidence="2">
    <location>
        <begin position="21"/>
        <end position="162"/>
    </location>
</feature>
<feature type="signal peptide" evidence="2">
    <location>
        <begin position="1"/>
        <end position="20"/>
    </location>
</feature>
<name>A0A930PR59_9MICC</name>
<dbReference type="EMBL" id="JABZXL010000001">
    <property type="protein sequence ID" value="MBF1658216.1"/>
    <property type="molecule type" value="Genomic_DNA"/>
</dbReference>
<dbReference type="Proteomes" id="UP000713964">
    <property type="component" value="Unassembled WGS sequence"/>
</dbReference>
<keyword evidence="1" id="KW-0812">Transmembrane</keyword>
<sequence>MFTALKTIFWMALHAASALAATIILNLHSTDTLTEDRTIILKHMQTAAVVYYYELADKAIFTYAYQPNFLWEATVQNVMDICLAIAQQPGLVLLTIIFAVVASVFRYHVMMNLLMIGKHCAGHNGKRVVACMLKLYRLLAKLVSVLFCTGSHGAIGMILRKK</sequence>
<evidence type="ECO:0000256" key="2">
    <source>
        <dbReference type="SAM" id="SignalP"/>
    </source>
</evidence>
<comment type="caution">
    <text evidence="3">The sequence shown here is derived from an EMBL/GenBank/DDBJ whole genome shotgun (WGS) entry which is preliminary data.</text>
</comment>
<keyword evidence="1" id="KW-0472">Membrane</keyword>
<organism evidence="3 4">
    <name type="scientific">Rothia mucilaginosa</name>
    <dbReference type="NCBI Taxonomy" id="43675"/>
    <lineage>
        <taxon>Bacteria</taxon>
        <taxon>Bacillati</taxon>
        <taxon>Actinomycetota</taxon>
        <taxon>Actinomycetes</taxon>
        <taxon>Micrococcales</taxon>
        <taxon>Micrococcaceae</taxon>
        <taxon>Rothia</taxon>
    </lineage>
</organism>
<gene>
    <name evidence="3" type="ORF">HXO58_00045</name>
</gene>
<dbReference type="AlphaFoldDB" id="A0A930PR59"/>
<reference evidence="3" key="1">
    <citation type="submission" date="2020-04" db="EMBL/GenBank/DDBJ databases">
        <title>Deep metagenomics examines the oral microbiome during advanced dental caries in children, revealing novel taxa and co-occurrences with host molecules.</title>
        <authorList>
            <person name="Baker J.L."/>
            <person name="Morton J.T."/>
            <person name="Dinis M."/>
            <person name="Alvarez R."/>
            <person name="Tran N.C."/>
            <person name="Knight R."/>
            <person name="Edlund A."/>
        </authorList>
    </citation>
    <scope>NUCLEOTIDE SEQUENCE</scope>
    <source>
        <strain evidence="3">JCVI_29_bin.11</strain>
    </source>
</reference>
<proteinExistence type="predicted"/>
<keyword evidence="1" id="KW-1133">Transmembrane helix</keyword>
<evidence type="ECO:0000313" key="3">
    <source>
        <dbReference type="EMBL" id="MBF1658216.1"/>
    </source>
</evidence>